<sequence>MWTVDRDSKLSFWYGNWTKGPLRHLIQGPLTREASKWEVKDLMIDDGWDLDQIPFVLPSNIKLMLQAIPIPLTGRGSDRLAWLNNPRGDLDLKSTCSLAIGSARDTPFPTKWIWKGWLAMIDVPSVKKKQKLYCMPLGTVLKLKLCGGSWECCLIVELDAKAVVDNFLNPSYQNNVVSPILDDCRHLVLQFCQIQFRHCYHQANRSILEDDVAGLYVNRACSVTDGTGAVVPMDSKAILTIKMAAKAICS</sequence>
<evidence type="ECO:0000313" key="2">
    <source>
        <dbReference type="Proteomes" id="UP000594261"/>
    </source>
</evidence>
<accession>A0A7N2MKB2</accession>
<protein>
    <submittedName>
        <fullName evidence="1">Uncharacterized protein</fullName>
    </submittedName>
</protein>
<dbReference type="AlphaFoldDB" id="A0A7N2MKB2"/>
<dbReference type="Proteomes" id="UP000594261">
    <property type="component" value="Chromosome 9"/>
</dbReference>
<reference evidence="1" key="2">
    <citation type="submission" date="2021-01" db="UniProtKB">
        <authorList>
            <consortium name="EnsemblPlants"/>
        </authorList>
    </citation>
    <scope>IDENTIFICATION</scope>
</reference>
<dbReference type="Gramene" id="QL09p035941:mrna">
    <property type="protein sequence ID" value="QL09p035941:mrna"/>
    <property type="gene ID" value="QL09p035941"/>
</dbReference>
<dbReference type="EMBL" id="LRBV02000009">
    <property type="status" value="NOT_ANNOTATED_CDS"/>
    <property type="molecule type" value="Genomic_DNA"/>
</dbReference>
<dbReference type="InParanoid" id="A0A7N2MKB2"/>
<evidence type="ECO:0000313" key="1">
    <source>
        <dbReference type="EnsemblPlants" id="QL09p035941:mrna"/>
    </source>
</evidence>
<proteinExistence type="predicted"/>
<organism evidence="1 2">
    <name type="scientific">Quercus lobata</name>
    <name type="common">Valley oak</name>
    <dbReference type="NCBI Taxonomy" id="97700"/>
    <lineage>
        <taxon>Eukaryota</taxon>
        <taxon>Viridiplantae</taxon>
        <taxon>Streptophyta</taxon>
        <taxon>Embryophyta</taxon>
        <taxon>Tracheophyta</taxon>
        <taxon>Spermatophyta</taxon>
        <taxon>Magnoliopsida</taxon>
        <taxon>eudicotyledons</taxon>
        <taxon>Gunneridae</taxon>
        <taxon>Pentapetalae</taxon>
        <taxon>rosids</taxon>
        <taxon>fabids</taxon>
        <taxon>Fagales</taxon>
        <taxon>Fagaceae</taxon>
        <taxon>Quercus</taxon>
    </lineage>
</organism>
<keyword evidence="2" id="KW-1185">Reference proteome</keyword>
<dbReference type="EnsemblPlants" id="QL09p035941:mrna">
    <property type="protein sequence ID" value="QL09p035941:mrna"/>
    <property type="gene ID" value="QL09p035941"/>
</dbReference>
<name>A0A7N2MKB2_QUELO</name>
<reference evidence="1 2" key="1">
    <citation type="journal article" date="2016" name="G3 (Bethesda)">
        <title>First Draft Assembly and Annotation of the Genome of a California Endemic Oak Quercus lobata Nee (Fagaceae).</title>
        <authorList>
            <person name="Sork V.L."/>
            <person name="Fitz-Gibbon S.T."/>
            <person name="Puiu D."/>
            <person name="Crepeau M."/>
            <person name="Gugger P.F."/>
            <person name="Sherman R."/>
            <person name="Stevens K."/>
            <person name="Langley C.H."/>
            <person name="Pellegrini M."/>
            <person name="Salzberg S.L."/>
        </authorList>
    </citation>
    <scope>NUCLEOTIDE SEQUENCE [LARGE SCALE GENOMIC DNA]</scope>
    <source>
        <strain evidence="1 2">cv. SW786</strain>
    </source>
</reference>